<proteinExistence type="predicted"/>
<evidence type="ECO:0000313" key="3">
    <source>
        <dbReference type="Proteomes" id="UP000321949"/>
    </source>
</evidence>
<feature type="compositionally biased region" description="Basic and acidic residues" evidence="1">
    <location>
        <begin position="27"/>
        <end position="41"/>
    </location>
</feature>
<feature type="compositionally biased region" description="Gly residues" evidence="1">
    <location>
        <begin position="1"/>
        <end position="10"/>
    </location>
</feature>
<dbReference type="EMBL" id="VRSX01000001">
    <property type="protein sequence ID" value="TXK15484.1"/>
    <property type="molecule type" value="Genomic_DNA"/>
</dbReference>
<evidence type="ECO:0000256" key="1">
    <source>
        <dbReference type="SAM" id="MobiDB-lite"/>
    </source>
</evidence>
<protein>
    <recommendedName>
        <fullName evidence="4">ATP synthase F0 subunit B</fullName>
    </recommendedName>
</protein>
<feature type="region of interest" description="Disordered" evidence="1">
    <location>
        <begin position="1"/>
        <end position="56"/>
    </location>
</feature>
<gene>
    <name evidence="2" type="ORF">FVP74_03605</name>
</gene>
<feature type="region of interest" description="Disordered" evidence="1">
    <location>
        <begin position="179"/>
        <end position="253"/>
    </location>
</feature>
<keyword evidence="3" id="KW-1185">Reference proteome</keyword>
<organism evidence="2 3">
    <name type="scientific">Microbacterium saccharophilum</name>
    <dbReference type="NCBI Taxonomy" id="1213358"/>
    <lineage>
        <taxon>Bacteria</taxon>
        <taxon>Bacillati</taxon>
        <taxon>Actinomycetota</taxon>
        <taxon>Actinomycetes</taxon>
        <taxon>Micrococcales</taxon>
        <taxon>Microbacteriaceae</taxon>
        <taxon>Microbacterium</taxon>
    </lineage>
</organism>
<accession>A0A5C8IB25</accession>
<name>A0A5C8IB25_9MICO</name>
<evidence type="ECO:0008006" key="4">
    <source>
        <dbReference type="Google" id="ProtNLM"/>
    </source>
</evidence>
<reference evidence="2 3" key="1">
    <citation type="submission" date="2019-08" db="EMBL/GenBank/DDBJ databases">
        <authorList>
            <person name="Dong K."/>
        </authorList>
    </citation>
    <scope>NUCLEOTIDE SEQUENCE [LARGE SCALE GENOMIC DNA]</scope>
    <source>
        <strain evidence="2 3">K-1</strain>
    </source>
</reference>
<dbReference type="OrthoDB" id="4578793at2"/>
<dbReference type="AlphaFoldDB" id="A0A5C8IB25"/>
<sequence>MSYGNDGLGAGEPQTAQPQTAGSGESHTLDTAKQEAADMKDTATGAAKDVAGTAKDEAASVAQETKAQVTDLYHQARHEFTDQASKQQERIATGLSALGDELGSMARNSEGSGVAGDLVQKVSERVSGAASWLSSRDPSAVLTDVKAFARRRPGAFIGGALVAGVLVGRLTRALATNAKEQSEADAWAPASGTPALPSNVTVVPPPPVIETTPTYAETPRYSESESRMGGTAQGGTSLSGTGQGVSGERSDSV</sequence>
<evidence type="ECO:0000313" key="2">
    <source>
        <dbReference type="EMBL" id="TXK15484.1"/>
    </source>
</evidence>
<dbReference type="RefSeq" id="WP_147049655.1">
    <property type="nucleotide sequence ID" value="NZ_BKAH01000002.1"/>
</dbReference>
<comment type="caution">
    <text evidence="2">The sequence shown here is derived from an EMBL/GenBank/DDBJ whole genome shotgun (WGS) entry which is preliminary data.</text>
</comment>
<dbReference type="Proteomes" id="UP000321949">
    <property type="component" value="Unassembled WGS sequence"/>
</dbReference>
<feature type="compositionally biased region" description="Polar residues" evidence="1">
    <location>
        <begin position="14"/>
        <end position="26"/>
    </location>
</feature>